<organism evidence="3 4">
    <name type="scientific">Paeniglutamicibacter sulfureus</name>
    <dbReference type="NCBI Taxonomy" id="43666"/>
    <lineage>
        <taxon>Bacteria</taxon>
        <taxon>Bacillati</taxon>
        <taxon>Actinomycetota</taxon>
        <taxon>Actinomycetes</taxon>
        <taxon>Micrococcales</taxon>
        <taxon>Micrococcaceae</taxon>
        <taxon>Paeniglutamicibacter</taxon>
    </lineage>
</organism>
<dbReference type="Pfam" id="PF14542">
    <property type="entry name" value="Acetyltransf_CG"/>
    <property type="match status" value="1"/>
</dbReference>
<evidence type="ECO:0000259" key="2">
    <source>
        <dbReference type="PROSITE" id="PS51729"/>
    </source>
</evidence>
<name>A0ABU2BNU6_9MICC</name>
<dbReference type="RefSeq" id="WP_310293159.1">
    <property type="nucleotide sequence ID" value="NZ_BAAAWO010000001.1"/>
</dbReference>
<comment type="caution">
    <text evidence="3">The sequence shown here is derived from an EMBL/GenBank/DDBJ whole genome shotgun (WGS) entry which is preliminary data.</text>
</comment>
<dbReference type="PROSITE" id="PS51729">
    <property type="entry name" value="GNAT_YJDJ"/>
    <property type="match status" value="1"/>
</dbReference>
<keyword evidence="4" id="KW-1185">Reference proteome</keyword>
<dbReference type="EMBL" id="JAVDYI010000001">
    <property type="protein sequence ID" value="MDR7360325.1"/>
    <property type="molecule type" value="Genomic_DNA"/>
</dbReference>
<feature type="region of interest" description="Disordered" evidence="1">
    <location>
        <begin position="114"/>
        <end position="152"/>
    </location>
</feature>
<evidence type="ECO:0000313" key="3">
    <source>
        <dbReference type="EMBL" id="MDR7360325.1"/>
    </source>
</evidence>
<dbReference type="Gene3D" id="3.40.630.30">
    <property type="match status" value="1"/>
</dbReference>
<accession>A0ABU2BNU6</accession>
<dbReference type="InterPro" id="IPR016181">
    <property type="entry name" value="Acyl_CoA_acyltransferase"/>
</dbReference>
<evidence type="ECO:0000313" key="4">
    <source>
        <dbReference type="Proteomes" id="UP001183817"/>
    </source>
</evidence>
<feature type="compositionally biased region" description="Polar residues" evidence="1">
    <location>
        <begin position="139"/>
        <end position="152"/>
    </location>
</feature>
<feature type="domain" description="N-acetyltransferase" evidence="2">
    <location>
        <begin position="5"/>
        <end position="91"/>
    </location>
</feature>
<reference evidence="3 4" key="1">
    <citation type="submission" date="2023-07" db="EMBL/GenBank/DDBJ databases">
        <title>Sequencing the genomes of 1000 actinobacteria strains.</title>
        <authorList>
            <person name="Klenk H.-P."/>
        </authorList>
    </citation>
    <scope>NUCLEOTIDE SEQUENCE [LARGE SCALE GENOMIC DNA]</scope>
    <source>
        <strain evidence="3 4">DSM 20167</strain>
    </source>
</reference>
<protein>
    <submittedName>
        <fullName evidence="3">GNAT family acetyltransferase</fullName>
    </submittedName>
</protein>
<proteinExistence type="predicted"/>
<dbReference type="SUPFAM" id="SSF55729">
    <property type="entry name" value="Acyl-CoA N-acyltransferases (Nat)"/>
    <property type="match status" value="1"/>
</dbReference>
<gene>
    <name evidence="3" type="ORF">J2S64_004016</name>
</gene>
<evidence type="ECO:0000256" key="1">
    <source>
        <dbReference type="SAM" id="MobiDB-lite"/>
    </source>
</evidence>
<dbReference type="InterPro" id="IPR031165">
    <property type="entry name" value="GNAT_YJDJ"/>
</dbReference>
<sequence>MRVIENNQELLRYQLYELGDLAGFVQYSMQGDELWLHYTQLKRRYKSAEIIEELLLHVLDDAHRRRLAVMPFCPAMRLFIADHPHYRRIVPEAWQDRFLSAQTAALRPMDKVRYTGSPKRRSTAAHARAATPVGLEPSYTGSRQAQPRLSGT</sequence>
<dbReference type="Proteomes" id="UP001183817">
    <property type="component" value="Unassembled WGS sequence"/>
</dbReference>